<feature type="transmembrane region" description="Helical" evidence="11">
    <location>
        <begin position="209"/>
        <end position="237"/>
    </location>
</feature>
<evidence type="ECO:0000256" key="5">
    <source>
        <dbReference type="ARBA" id="ARBA00022679"/>
    </source>
</evidence>
<comment type="pathway">
    <text evidence="2">Glycolipid biosynthesis; glycosylphosphatidylinositol-anchor biosynthesis.</text>
</comment>
<accession>A0ABN1GUZ1</accession>
<keyword evidence="4" id="KW-0328">Glycosyltransferase</keyword>
<evidence type="ECO:0000256" key="10">
    <source>
        <dbReference type="SAM" id="MobiDB-lite"/>
    </source>
</evidence>
<dbReference type="PANTHER" id="PTHR12468">
    <property type="entry name" value="GPI MANNOSYLTRANSFERASE 2"/>
    <property type="match status" value="1"/>
</dbReference>
<proteinExistence type="predicted"/>
<evidence type="ECO:0000313" key="13">
    <source>
        <dbReference type="Proteomes" id="UP001500957"/>
    </source>
</evidence>
<feature type="transmembrane region" description="Helical" evidence="11">
    <location>
        <begin position="171"/>
        <end position="197"/>
    </location>
</feature>
<feature type="transmembrane region" description="Helical" evidence="11">
    <location>
        <begin position="354"/>
        <end position="377"/>
    </location>
</feature>
<dbReference type="EMBL" id="BAAAHE010000017">
    <property type="protein sequence ID" value="GAA0620416.1"/>
    <property type="molecule type" value="Genomic_DNA"/>
</dbReference>
<feature type="compositionally biased region" description="Gly residues" evidence="10">
    <location>
        <begin position="1"/>
        <end position="19"/>
    </location>
</feature>
<comment type="caution">
    <text evidence="12">The sequence shown here is derived from an EMBL/GenBank/DDBJ whole genome shotgun (WGS) entry which is preliminary data.</text>
</comment>
<keyword evidence="6 11" id="KW-0812">Transmembrane</keyword>
<evidence type="ECO:0000256" key="8">
    <source>
        <dbReference type="ARBA" id="ARBA00022989"/>
    </source>
</evidence>
<organism evidence="12 13">
    <name type="scientific">Sporichthya brevicatena</name>
    <dbReference type="NCBI Taxonomy" id="171442"/>
    <lineage>
        <taxon>Bacteria</taxon>
        <taxon>Bacillati</taxon>
        <taxon>Actinomycetota</taxon>
        <taxon>Actinomycetes</taxon>
        <taxon>Sporichthyales</taxon>
        <taxon>Sporichthyaceae</taxon>
        <taxon>Sporichthya</taxon>
    </lineage>
</organism>
<dbReference type="PANTHER" id="PTHR12468:SF2">
    <property type="entry name" value="GPI MANNOSYLTRANSFERASE 2"/>
    <property type="match status" value="1"/>
</dbReference>
<keyword evidence="9 11" id="KW-0472">Membrane</keyword>
<feature type="transmembrane region" description="Helical" evidence="11">
    <location>
        <begin position="383"/>
        <end position="403"/>
    </location>
</feature>
<evidence type="ECO:0000256" key="3">
    <source>
        <dbReference type="ARBA" id="ARBA00022502"/>
    </source>
</evidence>
<keyword evidence="3" id="KW-0337">GPI-anchor biosynthesis</keyword>
<keyword evidence="7" id="KW-0256">Endoplasmic reticulum</keyword>
<evidence type="ECO:0008006" key="14">
    <source>
        <dbReference type="Google" id="ProtNLM"/>
    </source>
</evidence>
<feature type="transmembrane region" description="Helical" evidence="11">
    <location>
        <begin position="130"/>
        <end position="150"/>
    </location>
</feature>
<evidence type="ECO:0000256" key="11">
    <source>
        <dbReference type="SAM" id="Phobius"/>
    </source>
</evidence>
<feature type="region of interest" description="Disordered" evidence="10">
    <location>
        <begin position="1"/>
        <end position="20"/>
    </location>
</feature>
<evidence type="ECO:0000256" key="4">
    <source>
        <dbReference type="ARBA" id="ARBA00022676"/>
    </source>
</evidence>
<evidence type="ECO:0000256" key="7">
    <source>
        <dbReference type="ARBA" id="ARBA00022824"/>
    </source>
</evidence>
<comment type="subcellular location">
    <subcellularLocation>
        <location evidence="1">Endoplasmic reticulum membrane</location>
        <topology evidence="1">Multi-pass membrane protein</topology>
    </subcellularLocation>
</comment>
<feature type="transmembrane region" description="Helical" evidence="11">
    <location>
        <begin position="42"/>
        <end position="65"/>
    </location>
</feature>
<keyword evidence="5" id="KW-0808">Transferase</keyword>
<keyword evidence="8 11" id="KW-1133">Transmembrane helix</keyword>
<evidence type="ECO:0000313" key="12">
    <source>
        <dbReference type="EMBL" id="GAA0620416.1"/>
    </source>
</evidence>
<sequence>MGGDRAAGPTGAHGDGTGRGARVSDLRATLERARPRGVDAIALRYWLLSRIGIFTLVSAGAWLFAENRDGRTPVHYLDRWTQWDTVHYVTIARWGYDGEPGIGQLAPLEAFFPGYPLAIRAVHTVSGLDYVVAGLAISLVASAVAIVALARLAAAEAAPGTAPAALAERTVLLFVLAPPAVFLAAAYTEALFLALAFPAWLCARQGRWAAAGVLTALACGVRITGVFVAAALVVEFLTATDGRRRWRSAPWLALPALPVAAYFTYLHDRTGDWNAWQHAQERGWYRNFHWPWEALANTWEAAYDEKQSTVFAWNFGAEIVAVGIGIALTLWLLRRRRWAEATYIGLQLYAFTTSYWFFSVPRSTLTWWPLWIALAAWTLRRPVVLQGYLAVIAPFAVAFVLLFSNGRWAG</sequence>
<feature type="transmembrane region" description="Helical" evidence="11">
    <location>
        <begin position="311"/>
        <end position="333"/>
    </location>
</feature>
<dbReference type="InterPro" id="IPR007315">
    <property type="entry name" value="PIG-V/Gpi18"/>
</dbReference>
<evidence type="ECO:0000256" key="2">
    <source>
        <dbReference type="ARBA" id="ARBA00004687"/>
    </source>
</evidence>
<evidence type="ECO:0000256" key="9">
    <source>
        <dbReference type="ARBA" id="ARBA00023136"/>
    </source>
</evidence>
<gene>
    <name evidence="12" type="ORF">GCM10009547_23770</name>
</gene>
<keyword evidence="13" id="KW-1185">Reference proteome</keyword>
<name>A0ABN1GUZ1_9ACTN</name>
<reference evidence="12 13" key="1">
    <citation type="journal article" date="2019" name="Int. J. Syst. Evol. Microbiol.">
        <title>The Global Catalogue of Microorganisms (GCM) 10K type strain sequencing project: providing services to taxonomists for standard genome sequencing and annotation.</title>
        <authorList>
            <consortium name="The Broad Institute Genomics Platform"/>
            <consortium name="The Broad Institute Genome Sequencing Center for Infectious Disease"/>
            <person name="Wu L."/>
            <person name="Ma J."/>
        </authorList>
    </citation>
    <scope>NUCLEOTIDE SEQUENCE [LARGE SCALE GENOMIC DNA]</scope>
    <source>
        <strain evidence="12 13">JCM 10671</strain>
    </source>
</reference>
<dbReference type="Proteomes" id="UP001500957">
    <property type="component" value="Unassembled WGS sequence"/>
</dbReference>
<evidence type="ECO:0000256" key="6">
    <source>
        <dbReference type="ARBA" id="ARBA00022692"/>
    </source>
</evidence>
<evidence type="ECO:0000256" key="1">
    <source>
        <dbReference type="ARBA" id="ARBA00004477"/>
    </source>
</evidence>
<feature type="transmembrane region" description="Helical" evidence="11">
    <location>
        <begin position="249"/>
        <end position="266"/>
    </location>
</feature>
<protein>
    <recommendedName>
        <fullName evidence="14">Mannosyltransferase PIG-V</fullName>
    </recommendedName>
</protein>
<dbReference type="Pfam" id="PF04188">
    <property type="entry name" value="Mannosyl_trans2"/>
    <property type="match status" value="1"/>
</dbReference>